<dbReference type="Gene3D" id="2.30.260.10">
    <property type="entry name" value="putative xylanase like domain"/>
    <property type="match status" value="1"/>
</dbReference>
<gene>
    <name evidence="2" type="ORF">EV194_11324</name>
</gene>
<comment type="caution">
    <text evidence="2">The sequence shown here is derived from an EMBL/GenBank/DDBJ whole genome shotgun (WGS) entry which is preliminary data.</text>
</comment>
<evidence type="ECO:0000313" key="3">
    <source>
        <dbReference type="Proteomes" id="UP000295221"/>
    </source>
</evidence>
<evidence type="ECO:0000313" key="2">
    <source>
        <dbReference type="EMBL" id="TCO06109.1"/>
    </source>
</evidence>
<dbReference type="EMBL" id="SLWK01000013">
    <property type="protein sequence ID" value="TCO06109.1"/>
    <property type="molecule type" value="Genomic_DNA"/>
</dbReference>
<sequence length="312" mass="35090">MKLSVSPIKQSKMGYFRIKLLLIIISSFCIASCAQKSAESEGPLIDFEVYSTLQDTVIFNEVMAEFRLAGDTSGNCASRIIAVAEFFAGTEYVASTLELEGEERLVVNLRELDCTTFVEYVLAMACCQSSGRLDIDDFYRNLALIRYRHGKPEGYLSRLHYFTEWLKVREKQGSLILISDSIGNEAFNSEVHFMSTNPGFYRQLEANPEYIFPLQRIEGRIAGYSMKYLTKDIIKDKESHINKGDIIAFVTTIEGLDVSHTGFAVHHNGRVHLLHASTRSNKVELTPVPLHEYLAGLPRVSGILIGRVVNCE</sequence>
<accession>A0A4R2GFN3</accession>
<organism evidence="2 3">
    <name type="scientific">Natronoflexus pectinivorans</name>
    <dbReference type="NCBI Taxonomy" id="682526"/>
    <lineage>
        <taxon>Bacteria</taxon>
        <taxon>Pseudomonadati</taxon>
        <taxon>Bacteroidota</taxon>
        <taxon>Bacteroidia</taxon>
        <taxon>Marinilabiliales</taxon>
        <taxon>Marinilabiliaceae</taxon>
        <taxon>Natronoflexus</taxon>
    </lineage>
</organism>
<feature type="signal peptide" evidence="1">
    <location>
        <begin position="1"/>
        <end position="31"/>
    </location>
</feature>
<dbReference type="AlphaFoldDB" id="A0A4R2GFN3"/>
<dbReference type="RefSeq" id="WP_132434693.1">
    <property type="nucleotide sequence ID" value="NZ_SLWK01000013.1"/>
</dbReference>
<evidence type="ECO:0000256" key="1">
    <source>
        <dbReference type="SAM" id="SignalP"/>
    </source>
</evidence>
<dbReference type="OrthoDB" id="1409585at2"/>
<dbReference type="InterPro" id="IPR038765">
    <property type="entry name" value="Papain-like_cys_pep_sf"/>
</dbReference>
<keyword evidence="3" id="KW-1185">Reference proteome</keyword>
<dbReference type="Proteomes" id="UP000295221">
    <property type="component" value="Unassembled WGS sequence"/>
</dbReference>
<dbReference type="Pfam" id="PF07313">
    <property type="entry name" value="AmiA-like"/>
    <property type="match status" value="1"/>
</dbReference>
<name>A0A4R2GFN3_9BACT</name>
<proteinExistence type="predicted"/>
<dbReference type="Gene3D" id="1.10.3670.10">
    <property type="entry name" value="Putative xylanase like domain"/>
    <property type="match status" value="1"/>
</dbReference>
<dbReference type="InterPro" id="IPR010846">
    <property type="entry name" value="AmiA-like"/>
</dbReference>
<dbReference type="SUPFAM" id="SSF54001">
    <property type="entry name" value="Cysteine proteinases"/>
    <property type="match status" value="1"/>
</dbReference>
<feature type="chain" id="PRO_5020647238" evidence="1">
    <location>
        <begin position="32"/>
        <end position="312"/>
    </location>
</feature>
<protein>
    <submittedName>
        <fullName evidence="2">Uncharacterized protein DUF1460</fullName>
    </submittedName>
</protein>
<keyword evidence="1" id="KW-0732">Signal</keyword>
<reference evidence="2 3" key="1">
    <citation type="submission" date="2019-03" db="EMBL/GenBank/DDBJ databases">
        <title>Genomic Encyclopedia of Type Strains, Phase IV (KMG-IV): sequencing the most valuable type-strain genomes for metagenomic binning, comparative biology and taxonomic classification.</title>
        <authorList>
            <person name="Goeker M."/>
        </authorList>
    </citation>
    <scope>NUCLEOTIDE SEQUENCE [LARGE SCALE GENOMIC DNA]</scope>
    <source>
        <strain evidence="2 3">DSM 24179</strain>
    </source>
</reference>